<reference evidence="1 2" key="1">
    <citation type="submission" date="2016-10" db="EMBL/GenBank/DDBJ databases">
        <authorList>
            <person name="de Groot N.N."/>
        </authorList>
    </citation>
    <scope>NUCLEOTIDE SEQUENCE [LARGE SCALE GENOMIC DNA]</scope>
    <source>
        <strain evidence="1 2">DSM 28286</strain>
    </source>
</reference>
<accession>A0A1I5S8H9</accession>
<dbReference type="InterPro" id="IPR011044">
    <property type="entry name" value="Quino_amine_DH_bsu"/>
</dbReference>
<dbReference type="AlphaFoldDB" id="A0A1I5S8H9"/>
<dbReference type="GO" id="GO:0016603">
    <property type="term" value="F:glutaminyl-peptide cyclotransferase activity"/>
    <property type="evidence" value="ECO:0007669"/>
    <property type="project" value="InterPro"/>
</dbReference>
<dbReference type="OrthoDB" id="9783700at2"/>
<dbReference type="PANTHER" id="PTHR31270">
    <property type="entry name" value="GLUTAMINYL-PEPTIDE CYCLOTRANSFERASE"/>
    <property type="match status" value="1"/>
</dbReference>
<dbReference type="InterPro" id="IPR015943">
    <property type="entry name" value="WD40/YVTN_repeat-like_dom_sf"/>
</dbReference>
<dbReference type="SUPFAM" id="SSF50969">
    <property type="entry name" value="YVTN repeat-like/Quinoprotein amine dehydrogenase"/>
    <property type="match status" value="1"/>
</dbReference>
<dbReference type="InterPro" id="IPR007788">
    <property type="entry name" value="QCT"/>
</dbReference>
<evidence type="ECO:0000313" key="2">
    <source>
        <dbReference type="Proteomes" id="UP000199031"/>
    </source>
</evidence>
<sequence length="271" mass="30562">MKLSRILPCIVFFLACNNNNQPDKITVNNNDNPAPPMINYSIVKVYPHDTSSYTEGLEWRNNSLYESGGSYGTSKLYQATLEGKTLQSIPLPKEFFGEGITILNNKIYQLTYQEHKVFVYDAATFKKIKEMEWPYEGWGMTNNGKDLIISTGSSVLYFVDPENFKILNQFSVTDNYGPVSNLNELEYVNNVIYANIYQTDYIVKIDPETGSVLGKLDMSGILAKSGMPVNIQNYTAATGYVLNGIAYDSVKNSFFVTGKMWPALFEIKLNN</sequence>
<organism evidence="1 2">
    <name type="scientific">Parafilimonas terrae</name>
    <dbReference type="NCBI Taxonomy" id="1465490"/>
    <lineage>
        <taxon>Bacteria</taxon>
        <taxon>Pseudomonadati</taxon>
        <taxon>Bacteroidota</taxon>
        <taxon>Chitinophagia</taxon>
        <taxon>Chitinophagales</taxon>
        <taxon>Chitinophagaceae</taxon>
        <taxon>Parafilimonas</taxon>
    </lineage>
</organism>
<keyword evidence="2" id="KW-1185">Reference proteome</keyword>
<name>A0A1I5S8H9_9BACT</name>
<dbReference type="PANTHER" id="PTHR31270:SF1">
    <property type="entry name" value="GLUTAMINYL-PEPTIDE CYCLOTRANSFERASE"/>
    <property type="match status" value="1"/>
</dbReference>
<gene>
    <name evidence="1" type="ORF">SAMN05444277_101637</name>
</gene>
<dbReference type="Pfam" id="PF05096">
    <property type="entry name" value="Glu_cyclase_2"/>
    <property type="match status" value="1"/>
</dbReference>
<dbReference type="Proteomes" id="UP000199031">
    <property type="component" value="Unassembled WGS sequence"/>
</dbReference>
<proteinExistence type="predicted"/>
<protein>
    <submittedName>
        <fullName evidence="1">Glutamine cyclotransferase</fullName>
    </submittedName>
</protein>
<dbReference type="PROSITE" id="PS51257">
    <property type="entry name" value="PROKAR_LIPOPROTEIN"/>
    <property type="match status" value="1"/>
</dbReference>
<dbReference type="RefSeq" id="WP_090654385.1">
    <property type="nucleotide sequence ID" value="NZ_FOXQ01000001.1"/>
</dbReference>
<keyword evidence="1" id="KW-0808">Transferase</keyword>
<dbReference type="EMBL" id="FOXQ01000001">
    <property type="protein sequence ID" value="SFP67001.1"/>
    <property type="molecule type" value="Genomic_DNA"/>
</dbReference>
<dbReference type="Gene3D" id="2.130.10.10">
    <property type="entry name" value="YVTN repeat-like/Quinoprotein amine dehydrogenase"/>
    <property type="match status" value="1"/>
</dbReference>
<dbReference type="STRING" id="1465490.SAMN05444277_101637"/>
<evidence type="ECO:0000313" key="1">
    <source>
        <dbReference type="EMBL" id="SFP67001.1"/>
    </source>
</evidence>